<dbReference type="Proteomes" id="UP000283666">
    <property type="component" value="Unassembled WGS sequence"/>
</dbReference>
<evidence type="ECO:0000256" key="2">
    <source>
        <dbReference type="ARBA" id="ARBA00010248"/>
    </source>
</evidence>
<comment type="caution">
    <text evidence="15">The sequence shown here is derived from an EMBL/GenBank/DDBJ whole genome shotgun (WGS) entry which is preliminary data.</text>
</comment>
<evidence type="ECO:0000259" key="12">
    <source>
        <dbReference type="Pfam" id="PF07244"/>
    </source>
</evidence>
<evidence type="ECO:0000256" key="3">
    <source>
        <dbReference type="ARBA" id="ARBA00015419"/>
    </source>
</evidence>
<dbReference type="Pfam" id="PF01103">
    <property type="entry name" value="Omp85"/>
    <property type="match status" value="1"/>
</dbReference>
<evidence type="ECO:0000256" key="6">
    <source>
        <dbReference type="ARBA" id="ARBA00022729"/>
    </source>
</evidence>
<name>A0A0Y5EKQ7_NEIME</name>
<evidence type="ECO:0000256" key="4">
    <source>
        <dbReference type="ARBA" id="ARBA00022452"/>
    </source>
</evidence>
<comment type="similarity">
    <text evidence="2">Belongs to the TamA family.</text>
</comment>
<proteinExistence type="inferred from homology"/>
<dbReference type="PANTHER" id="PTHR12815">
    <property type="entry name" value="SORTING AND ASSEMBLY MACHINERY SAMM50 PROTEIN FAMILY MEMBER"/>
    <property type="match status" value="1"/>
</dbReference>
<dbReference type="Gene3D" id="2.40.160.50">
    <property type="entry name" value="membrane protein fhac: a member of the omp85/tpsb transporter family"/>
    <property type="match status" value="1"/>
</dbReference>
<feature type="domain" description="Bacterial surface antigen (D15)" evidence="11">
    <location>
        <begin position="368"/>
        <end position="635"/>
    </location>
</feature>
<evidence type="ECO:0000313" key="17">
    <source>
        <dbReference type="Proteomes" id="UP000283666"/>
    </source>
</evidence>
<dbReference type="Gene3D" id="3.10.20.310">
    <property type="entry name" value="membrane protein fhac"/>
    <property type="match status" value="2"/>
</dbReference>
<reference evidence="14 16" key="1">
    <citation type="submission" date="2016-02" db="EMBL/GenBank/DDBJ databases">
        <authorList>
            <consortium name="Pathogen Informatics"/>
        </authorList>
    </citation>
    <scope>NUCLEOTIDE SEQUENCE [LARGE SCALE GENOMIC DNA]</scope>
    <source>
        <strain evidence="14 16">2842STDY5881269</strain>
    </source>
</reference>
<feature type="domain" description="TamA POTRA" evidence="13">
    <location>
        <begin position="81"/>
        <end position="154"/>
    </location>
</feature>
<evidence type="ECO:0000256" key="9">
    <source>
        <dbReference type="ARBA" id="ARBA00033063"/>
    </source>
</evidence>
<keyword evidence="7" id="KW-0472">Membrane</keyword>
<dbReference type="GO" id="GO:0009279">
    <property type="term" value="C:cell outer membrane"/>
    <property type="evidence" value="ECO:0007669"/>
    <property type="project" value="UniProtKB-SubCell"/>
</dbReference>
<keyword evidence="8" id="KW-0998">Cell outer membrane</keyword>
<dbReference type="AlphaFoldDB" id="A0A0Y5EKQ7"/>
<evidence type="ECO:0000256" key="5">
    <source>
        <dbReference type="ARBA" id="ARBA00022692"/>
    </source>
</evidence>
<dbReference type="PANTHER" id="PTHR12815:SF47">
    <property type="entry name" value="TRANSLOCATION AND ASSEMBLY MODULE SUBUNIT TAMA"/>
    <property type="match status" value="1"/>
</dbReference>
<evidence type="ECO:0000256" key="1">
    <source>
        <dbReference type="ARBA" id="ARBA00004442"/>
    </source>
</evidence>
<dbReference type="InterPro" id="IPR035243">
    <property type="entry name" value="TamA_POTRA_Dom_1"/>
</dbReference>
<dbReference type="InterPro" id="IPR000184">
    <property type="entry name" value="Bac_surfAg_D15"/>
</dbReference>
<organism evidence="15 17">
    <name type="scientific">Neisseria meningitidis</name>
    <dbReference type="NCBI Taxonomy" id="487"/>
    <lineage>
        <taxon>Bacteria</taxon>
        <taxon>Pseudomonadati</taxon>
        <taxon>Pseudomonadota</taxon>
        <taxon>Betaproteobacteria</taxon>
        <taxon>Neisseriales</taxon>
        <taxon>Neisseriaceae</taxon>
        <taxon>Neisseria</taxon>
    </lineage>
</organism>
<protein>
    <recommendedName>
        <fullName evidence="3">Translocation and assembly module subunit TamA</fullName>
    </recommendedName>
    <alternativeName>
        <fullName evidence="9">Autotransporter assembly factor TamA</fullName>
    </alternativeName>
</protein>
<keyword evidence="6" id="KW-0732">Signal</keyword>
<reference evidence="15 17" key="2">
    <citation type="submission" date="2017-09" db="EMBL/GenBank/DDBJ databases">
        <title>Phenotypic and genotypic characterization of Colombian isolates of Neisseria meningitidis recovered from invasive disease.</title>
        <authorList>
            <person name="Duarte C."/>
            <person name="Gabastou J.M."/>
            <person name="Moreno J."/>
        </authorList>
    </citation>
    <scope>NUCLEOTIDE SEQUENCE [LARGE SCALE GENOMIC DNA]</scope>
    <source>
        <strain evidence="15 17">INS-Nm1012</strain>
    </source>
</reference>
<gene>
    <name evidence="15" type="ORF">COH52_07950</name>
    <name evidence="14" type="ORF">ERS514591_01810</name>
</gene>
<evidence type="ECO:0000256" key="10">
    <source>
        <dbReference type="ARBA" id="ARBA00093548"/>
    </source>
</evidence>
<evidence type="ECO:0000313" key="15">
    <source>
        <dbReference type="EMBL" id="RQK77805.1"/>
    </source>
</evidence>
<evidence type="ECO:0000256" key="7">
    <source>
        <dbReference type="ARBA" id="ARBA00023136"/>
    </source>
</evidence>
<dbReference type="EMBL" id="NWZY01000020">
    <property type="protein sequence ID" value="RQK77805.1"/>
    <property type="molecule type" value="Genomic_DNA"/>
</dbReference>
<evidence type="ECO:0000259" key="11">
    <source>
        <dbReference type="Pfam" id="PF01103"/>
    </source>
</evidence>
<dbReference type="InterPro" id="IPR039910">
    <property type="entry name" value="D15-like"/>
</dbReference>
<dbReference type="Pfam" id="PF07244">
    <property type="entry name" value="POTRA"/>
    <property type="match status" value="1"/>
</dbReference>
<sequence>MPSEASRPVRTVLESKSATPMHDTRTMMIKPTALLLPALFFFPHAYAPAADLSENKAAGFALFKNKSPDTESVKLKPKFPVRIDTQDSEIKDMVEEHLPLITQQQEEVLDKEQTGFLAEEAPDNVKTMLRSKGYFSSKVSLTEKDGAYTVHITPGPRTKIANVGVAILGDILSDGNLAEYYRNALENWQQPVGSDFDQDSWENSKTSVLGAVTRKGYPLAKLGNTRAAVNPDTATVDLNVVVDSGRPIAFGDFEITGTQRYPEQIVSGLARFQPGTPYDLDLLLDFQQALEQNGHYSGASVQADFDRLQGDRVPVKVSVTEVKRHKLETGIRLDSEYGLGGKIAYDYYNLFNKGYIGSVVWDMDKYETTLAAGISQPRNYRGNYWTSNVSYNRSTTQNLEKRAFSGGIWYVRDRAGIDARLGAEFLAEGRKIPGSDIDLGNSHATMLTASWKRQLLNNVLHPENGHYLDGKIGTTLGTFLSSTALIRTSARAGYFFTPENKKLGTFIIRGQAGYTLARDNADVPSGLMFRSGGASSVRGYELDSIGLAGPNGSVLPERALLVGSLEYQLPFTRTLSGAVFHDMGDAAANFKRMKLKHGSGLGVRWFSPLAPFSFDIAYGHSDKKIRWHISLGTRF</sequence>
<dbReference type="Proteomes" id="UP000072443">
    <property type="component" value="Unassembled WGS sequence"/>
</dbReference>
<accession>A0A0Y5EKQ7</accession>
<dbReference type="EMBL" id="FEVP01000029">
    <property type="protein sequence ID" value="CWQ06292.1"/>
    <property type="molecule type" value="Genomic_DNA"/>
</dbReference>
<evidence type="ECO:0000259" key="13">
    <source>
        <dbReference type="Pfam" id="PF17243"/>
    </source>
</evidence>
<keyword evidence="5" id="KW-0812">Transmembrane</keyword>
<evidence type="ECO:0000313" key="16">
    <source>
        <dbReference type="Proteomes" id="UP000072443"/>
    </source>
</evidence>
<dbReference type="Pfam" id="PF17243">
    <property type="entry name" value="POTRA_TamA_1"/>
    <property type="match status" value="1"/>
</dbReference>
<dbReference type="InterPro" id="IPR010827">
    <property type="entry name" value="BamA/TamA_POTRA"/>
</dbReference>
<feature type="domain" description="POTRA" evidence="12">
    <location>
        <begin position="250"/>
        <end position="321"/>
    </location>
</feature>
<comment type="subcellular location">
    <subcellularLocation>
        <location evidence="1">Cell outer membrane</location>
    </subcellularLocation>
</comment>
<evidence type="ECO:0000313" key="14">
    <source>
        <dbReference type="EMBL" id="CWQ06292.1"/>
    </source>
</evidence>
<evidence type="ECO:0000256" key="8">
    <source>
        <dbReference type="ARBA" id="ARBA00023237"/>
    </source>
</evidence>
<comment type="subunit">
    <text evidence="10">Interacts with TamB to form the translocation and assembly module (TAM).</text>
</comment>
<keyword evidence="4" id="KW-1134">Transmembrane beta strand</keyword>